<keyword evidence="1 3" id="KW-0489">Methyltransferase</keyword>
<dbReference type="PANTHER" id="PTHR43861:SF1">
    <property type="entry name" value="TRANS-ACONITATE 2-METHYLTRANSFERASE"/>
    <property type="match status" value="1"/>
</dbReference>
<dbReference type="STRING" id="1458307.OSB_02020"/>
<dbReference type="InterPro" id="IPR029063">
    <property type="entry name" value="SAM-dependent_MTases_sf"/>
</dbReference>
<sequence length="198" mass="21403">MTDPKTIAFYDGAADQYDNCFDSGAASTALKDFMALLPDGGAVLDLGCGPARASVQMRKVGLKPDPVDASQGMIDLANETHDIGARLLTFDEIDMVDAYDGVWANFSLLHAPKPDLPKHFAAIATALRTGGVFHIGMKTGTGEKRDHIERLYTFVTVEELHGLMKDAGFEIIFFEEGSDVGFAGTNDPFVNMRARKIA</sequence>
<evidence type="ECO:0000256" key="1">
    <source>
        <dbReference type="ARBA" id="ARBA00022603"/>
    </source>
</evidence>
<dbReference type="Gene3D" id="3.40.50.150">
    <property type="entry name" value="Vaccinia Virus protein VP39"/>
    <property type="match status" value="1"/>
</dbReference>
<keyword evidence="2 3" id="KW-0808">Transferase</keyword>
<evidence type="ECO:0000256" key="2">
    <source>
        <dbReference type="ARBA" id="ARBA00022679"/>
    </source>
</evidence>
<dbReference type="AlphaFoldDB" id="A0A0K0Y1L3"/>
<proteinExistence type="predicted"/>
<dbReference type="OrthoDB" id="9804312at2"/>
<dbReference type="Proteomes" id="UP000067444">
    <property type="component" value="Chromosome"/>
</dbReference>
<dbReference type="SUPFAM" id="SSF53335">
    <property type="entry name" value="S-adenosyl-L-methionine-dependent methyltransferases"/>
    <property type="match status" value="1"/>
</dbReference>
<dbReference type="KEGG" id="otm:OSB_02020"/>
<dbReference type="GO" id="GO:0032259">
    <property type="term" value="P:methylation"/>
    <property type="evidence" value="ECO:0007669"/>
    <property type="project" value="UniProtKB-KW"/>
</dbReference>
<dbReference type="GO" id="GO:0008168">
    <property type="term" value="F:methyltransferase activity"/>
    <property type="evidence" value="ECO:0007669"/>
    <property type="project" value="UniProtKB-KW"/>
</dbReference>
<dbReference type="EMBL" id="CP012160">
    <property type="protein sequence ID" value="AKS44771.1"/>
    <property type="molecule type" value="Genomic_DNA"/>
</dbReference>
<evidence type="ECO:0000313" key="4">
    <source>
        <dbReference type="Proteomes" id="UP000067444"/>
    </source>
</evidence>
<reference evidence="3 4" key="1">
    <citation type="journal article" date="2015" name="Genome Announc.">
        <title>Closed Genome Sequence of Octadecabacter temperatus SB1, the First Mesophilic Species of the Genus Octadecabacter.</title>
        <authorList>
            <person name="Voget S."/>
            <person name="Billerbeck S."/>
            <person name="Simon M."/>
            <person name="Daniel R."/>
        </authorList>
    </citation>
    <scope>NUCLEOTIDE SEQUENCE [LARGE SCALE GENOMIC DNA]</scope>
    <source>
        <strain evidence="3 4">SB1</strain>
    </source>
</reference>
<keyword evidence="4" id="KW-1185">Reference proteome</keyword>
<dbReference type="PANTHER" id="PTHR43861">
    <property type="entry name" value="TRANS-ACONITATE 2-METHYLTRANSFERASE-RELATED"/>
    <property type="match status" value="1"/>
</dbReference>
<gene>
    <name evidence="3" type="ORF">OSB_02020</name>
</gene>
<dbReference type="Pfam" id="PF13649">
    <property type="entry name" value="Methyltransf_25"/>
    <property type="match status" value="1"/>
</dbReference>
<accession>A0A0K0Y1L3</accession>
<organism evidence="3 4">
    <name type="scientific">Octadecabacter temperatus</name>
    <dbReference type="NCBI Taxonomy" id="1458307"/>
    <lineage>
        <taxon>Bacteria</taxon>
        <taxon>Pseudomonadati</taxon>
        <taxon>Pseudomonadota</taxon>
        <taxon>Alphaproteobacteria</taxon>
        <taxon>Rhodobacterales</taxon>
        <taxon>Roseobacteraceae</taxon>
        <taxon>Octadecabacter</taxon>
    </lineage>
</organism>
<dbReference type="InterPro" id="IPR041698">
    <property type="entry name" value="Methyltransf_25"/>
</dbReference>
<protein>
    <submittedName>
        <fullName evidence="3">Methyltransferase domain protein</fullName>
    </submittedName>
</protein>
<dbReference type="CDD" id="cd02440">
    <property type="entry name" value="AdoMet_MTases"/>
    <property type="match status" value="1"/>
</dbReference>
<name>A0A0K0Y1L3_9RHOB</name>
<evidence type="ECO:0000313" key="3">
    <source>
        <dbReference type="EMBL" id="AKS44771.1"/>
    </source>
</evidence>
<dbReference type="RefSeq" id="WP_049833227.1">
    <property type="nucleotide sequence ID" value="NZ_CP012160.1"/>
</dbReference>